<dbReference type="EMBL" id="JAAGWY010000001">
    <property type="protein sequence ID" value="NEN05171.1"/>
    <property type="molecule type" value="Genomic_DNA"/>
</dbReference>
<protein>
    <submittedName>
        <fullName evidence="3">Cysteine hydrolase</fullName>
    </submittedName>
</protein>
<evidence type="ECO:0000259" key="2">
    <source>
        <dbReference type="Pfam" id="PF00857"/>
    </source>
</evidence>
<dbReference type="PANTHER" id="PTHR43540:SF1">
    <property type="entry name" value="ISOCHORISMATASE HYDROLASE"/>
    <property type="match status" value="1"/>
</dbReference>
<dbReference type="Pfam" id="PF00857">
    <property type="entry name" value="Isochorismatase"/>
    <property type="match status" value="1"/>
</dbReference>
<name>A0A6L9XUT5_9MICO</name>
<dbReference type="Gene3D" id="3.40.50.850">
    <property type="entry name" value="Isochorismatase-like"/>
    <property type="match status" value="1"/>
</dbReference>
<proteinExistence type="predicted"/>
<evidence type="ECO:0000313" key="3">
    <source>
        <dbReference type="EMBL" id="NEN05171.1"/>
    </source>
</evidence>
<evidence type="ECO:0000256" key="1">
    <source>
        <dbReference type="ARBA" id="ARBA00022801"/>
    </source>
</evidence>
<sequence>MRVTELRTIHPATTALLIMDVEPSIVAQLPDADAFIGGLLRAREAARTAGLTVGYVRVALTADDVATVPASNLTFHAAAVTGRLLDGPDTEVDPRIAPGDDEIVVRKSRVGAFSTTDLGEQLAGRGVDTLVLCGIATSGVVLSTVRDAADHDFSIIVLEDGCFDRDPEVHRVLTEKVFPRQGEVVSIDDFIASLA</sequence>
<dbReference type="AlphaFoldDB" id="A0A6L9XUT5"/>
<feature type="domain" description="Isochorismatase-like" evidence="2">
    <location>
        <begin position="14"/>
        <end position="188"/>
    </location>
</feature>
<dbReference type="GO" id="GO:0016787">
    <property type="term" value="F:hydrolase activity"/>
    <property type="evidence" value="ECO:0007669"/>
    <property type="project" value="UniProtKB-KW"/>
</dbReference>
<dbReference type="PANTHER" id="PTHR43540">
    <property type="entry name" value="PEROXYUREIDOACRYLATE/UREIDOACRYLATE AMIDOHYDROLASE-RELATED"/>
    <property type="match status" value="1"/>
</dbReference>
<gene>
    <name evidence="3" type="ORF">G3T36_04735</name>
</gene>
<keyword evidence="1 3" id="KW-0378">Hydrolase</keyword>
<reference evidence="3 4" key="1">
    <citation type="journal article" date="2014" name="J. Microbiol.">
        <title>Diaminobutyricibacter tongyongensis gen. nov., sp. nov. and Homoserinibacter gongjuensis gen. nov., sp. nov. belong to the family Microbacteriaceae.</title>
        <authorList>
            <person name="Kim S.J."/>
            <person name="Ahn J.H."/>
            <person name="Weon H.Y."/>
            <person name="Hamada M."/>
            <person name="Suzuki K."/>
            <person name="Kwon S.W."/>
        </authorList>
    </citation>
    <scope>NUCLEOTIDE SEQUENCE [LARGE SCALE GENOMIC DNA]</scope>
    <source>
        <strain evidence="3 4">NBRC 108724</strain>
    </source>
</reference>
<evidence type="ECO:0000313" key="4">
    <source>
        <dbReference type="Proteomes" id="UP000474967"/>
    </source>
</evidence>
<dbReference type="CDD" id="cd00431">
    <property type="entry name" value="cysteine_hydrolases"/>
    <property type="match status" value="1"/>
</dbReference>
<dbReference type="InterPro" id="IPR036380">
    <property type="entry name" value="Isochorismatase-like_sf"/>
</dbReference>
<accession>A0A6L9XUT5</accession>
<dbReference type="SUPFAM" id="SSF52499">
    <property type="entry name" value="Isochorismatase-like hydrolases"/>
    <property type="match status" value="1"/>
</dbReference>
<keyword evidence="4" id="KW-1185">Reference proteome</keyword>
<organism evidence="3 4">
    <name type="scientific">Leifsonia tongyongensis</name>
    <dbReference type="NCBI Taxonomy" id="1268043"/>
    <lineage>
        <taxon>Bacteria</taxon>
        <taxon>Bacillati</taxon>
        <taxon>Actinomycetota</taxon>
        <taxon>Actinomycetes</taxon>
        <taxon>Micrococcales</taxon>
        <taxon>Microbacteriaceae</taxon>
        <taxon>Leifsonia</taxon>
    </lineage>
</organism>
<dbReference type="InterPro" id="IPR000868">
    <property type="entry name" value="Isochorismatase-like_dom"/>
</dbReference>
<dbReference type="Proteomes" id="UP000474967">
    <property type="component" value="Unassembled WGS sequence"/>
</dbReference>
<dbReference type="InterPro" id="IPR050272">
    <property type="entry name" value="Isochorismatase-like_hydrls"/>
</dbReference>
<comment type="caution">
    <text evidence="3">The sequence shown here is derived from an EMBL/GenBank/DDBJ whole genome shotgun (WGS) entry which is preliminary data.</text>
</comment>